<dbReference type="Gene3D" id="3.30.460.10">
    <property type="entry name" value="Beta Polymerase, domain 2"/>
    <property type="match status" value="1"/>
</dbReference>
<dbReference type="CDD" id="cd05403">
    <property type="entry name" value="NT_KNTase_like"/>
    <property type="match status" value="1"/>
</dbReference>
<dbReference type="AlphaFoldDB" id="X1I4K3"/>
<gene>
    <name evidence="2" type="ORF">S03H2_27868</name>
</gene>
<protein>
    <recommendedName>
        <fullName evidence="1">Polymerase beta nucleotidyltransferase domain-containing protein</fullName>
    </recommendedName>
</protein>
<dbReference type="InterPro" id="IPR041633">
    <property type="entry name" value="Polbeta"/>
</dbReference>
<dbReference type="InterPro" id="IPR052548">
    <property type="entry name" value="Type_VII_TA_antitoxin"/>
</dbReference>
<dbReference type="SUPFAM" id="SSF81301">
    <property type="entry name" value="Nucleotidyltransferase"/>
    <property type="match status" value="1"/>
</dbReference>
<evidence type="ECO:0000259" key="1">
    <source>
        <dbReference type="Pfam" id="PF18765"/>
    </source>
</evidence>
<proteinExistence type="predicted"/>
<feature type="domain" description="Polymerase beta nucleotidyltransferase" evidence="1">
    <location>
        <begin position="9"/>
        <end position="105"/>
    </location>
</feature>
<sequence length="106" mass="12520">MKNIKKIDQIVELIKENDTIKIILFGSYAYGKPDNESDIDIFVIKDIEKEKIRDFKITLKRKIREELNIFGLDILVDSEERIQERIAIGDLFYKEILEKGKVLYAK</sequence>
<organism evidence="2">
    <name type="scientific">marine sediment metagenome</name>
    <dbReference type="NCBI Taxonomy" id="412755"/>
    <lineage>
        <taxon>unclassified sequences</taxon>
        <taxon>metagenomes</taxon>
        <taxon>ecological metagenomes</taxon>
    </lineage>
</organism>
<dbReference type="EMBL" id="BARU01016779">
    <property type="protein sequence ID" value="GAH52463.1"/>
    <property type="molecule type" value="Genomic_DNA"/>
</dbReference>
<name>X1I4K3_9ZZZZ</name>
<evidence type="ECO:0000313" key="2">
    <source>
        <dbReference type="EMBL" id="GAH52463.1"/>
    </source>
</evidence>
<dbReference type="Pfam" id="PF18765">
    <property type="entry name" value="Polbeta"/>
    <property type="match status" value="1"/>
</dbReference>
<dbReference type="PANTHER" id="PTHR33933">
    <property type="entry name" value="NUCLEOTIDYLTRANSFERASE"/>
    <property type="match status" value="1"/>
</dbReference>
<comment type="caution">
    <text evidence="2">The sequence shown here is derived from an EMBL/GenBank/DDBJ whole genome shotgun (WGS) entry which is preliminary data.</text>
</comment>
<dbReference type="InterPro" id="IPR043519">
    <property type="entry name" value="NT_sf"/>
</dbReference>
<dbReference type="PANTHER" id="PTHR33933:SF1">
    <property type="entry name" value="PROTEIN ADENYLYLTRANSFERASE MNTA-RELATED"/>
    <property type="match status" value="1"/>
</dbReference>
<accession>X1I4K3</accession>
<reference evidence="2" key="1">
    <citation type="journal article" date="2014" name="Front. Microbiol.">
        <title>High frequency of phylogenetically diverse reductive dehalogenase-homologous genes in deep subseafloor sedimentary metagenomes.</title>
        <authorList>
            <person name="Kawai M."/>
            <person name="Futagami T."/>
            <person name="Toyoda A."/>
            <person name="Takaki Y."/>
            <person name="Nishi S."/>
            <person name="Hori S."/>
            <person name="Arai W."/>
            <person name="Tsubouchi T."/>
            <person name="Morono Y."/>
            <person name="Uchiyama I."/>
            <person name="Ito T."/>
            <person name="Fujiyama A."/>
            <person name="Inagaki F."/>
            <person name="Takami H."/>
        </authorList>
    </citation>
    <scope>NUCLEOTIDE SEQUENCE</scope>
    <source>
        <strain evidence="2">Expedition CK06-06</strain>
    </source>
</reference>